<dbReference type="InterPro" id="IPR036249">
    <property type="entry name" value="Thioredoxin-like_sf"/>
</dbReference>
<dbReference type="CDD" id="cd02968">
    <property type="entry name" value="SCO"/>
    <property type="match status" value="1"/>
</dbReference>
<dbReference type="KEGG" id="amaq:GO499_12795"/>
<feature type="binding site" evidence="3">
    <location>
        <position position="81"/>
    </location>
    <ligand>
        <name>Cu cation</name>
        <dbReference type="ChEBI" id="CHEBI:23378"/>
    </ligand>
</feature>
<dbReference type="RefSeq" id="WP_161862543.1">
    <property type="nucleotide sequence ID" value="NZ_CP046620.1"/>
</dbReference>
<keyword evidence="5" id="KW-0732">Signal</keyword>
<feature type="binding site" evidence="3">
    <location>
        <position position="168"/>
    </location>
    <ligand>
        <name>Cu cation</name>
        <dbReference type="ChEBI" id="CHEBI:23378"/>
    </ligand>
</feature>
<reference evidence="6 7" key="1">
    <citation type="submission" date="2019-12" db="EMBL/GenBank/DDBJ databases">
        <title>Complete genome sequence of Algicella marina strain 9Alg 56(T) isolated from the red alga Tichocarpus crinitus.</title>
        <authorList>
            <person name="Kim S.-G."/>
            <person name="Nedashkovskaya O.I."/>
        </authorList>
    </citation>
    <scope>NUCLEOTIDE SEQUENCE [LARGE SCALE GENOMIC DNA]</scope>
    <source>
        <strain evidence="6 7">9Alg 56</strain>
    </source>
</reference>
<evidence type="ECO:0000256" key="5">
    <source>
        <dbReference type="SAM" id="SignalP"/>
    </source>
</evidence>
<keyword evidence="4" id="KW-1015">Disulfide bond</keyword>
<dbReference type="FunFam" id="3.40.30.10:FF:000013">
    <property type="entry name" value="Blast:Protein SCO1 homolog, mitochondrial"/>
    <property type="match status" value="1"/>
</dbReference>
<dbReference type="InterPro" id="IPR003782">
    <property type="entry name" value="SCO1/SenC"/>
</dbReference>
<protein>
    <submittedName>
        <fullName evidence="6">SCO family protein</fullName>
    </submittedName>
</protein>
<dbReference type="GO" id="GO:0046872">
    <property type="term" value="F:metal ion binding"/>
    <property type="evidence" value="ECO:0007669"/>
    <property type="project" value="UniProtKB-KW"/>
</dbReference>
<keyword evidence="2 3" id="KW-0186">Copper</keyword>
<dbReference type="AlphaFoldDB" id="A0A6P1T3E7"/>
<dbReference type="PANTHER" id="PTHR12151">
    <property type="entry name" value="ELECTRON TRANSPORT PROTIN SCO1/SENC FAMILY MEMBER"/>
    <property type="match status" value="1"/>
</dbReference>
<dbReference type="Gene3D" id="3.40.30.10">
    <property type="entry name" value="Glutaredoxin"/>
    <property type="match status" value="1"/>
</dbReference>
<gene>
    <name evidence="6" type="ORF">GO499_12795</name>
</gene>
<sequence length="208" mass="22314">MTRIYALLALAITTLMLAATAAYVLIGRGGDRLAGCGGGTVVAGAETIGGPFELTRQDGVRVTEKEVITGPTLIYFGYTYCPDVCPVDTVRNAEAVSLLEEQGIDAVPVMITVDPQRDTPEVLADYTGWMHPRMIGLTGSEAEVDAAAKAYKVYYAKRGAGEDYLMDHLTFTYLMAPDEGFLDFFERDATAEEIAETVACYADLTGGV</sequence>
<dbReference type="Pfam" id="PF02630">
    <property type="entry name" value="SCO1-SenC"/>
    <property type="match status" value="1"/>
</dbReference>
<dbReference type="EMBL" id="CP046620">
    <property type="protein sequence ID" value="QHQ35986.1"/>
    <property type="molecule type" value="Genomic_DNA"/>
</dbReference>
<keyword evidence="7" id="KW-1185">Reference proteome</keyword>
<accession>A0A6P1T3E7</accession>
<dbReference type="SUPFAM" id="SSF52833">
    <property type="entry name" value="Thioredoxin-like"/>
    <property type="match status" value="1"/>
</dbReference>
<feature type="disulfide bond" description="Redox-active" evidence="4">
    <location>
        <begin position="81"/>
        <end position="85"/>
    </location>
</feature>
<dbReference type="PANTHER" id="PTHR12151:SF25">
    <property type="entry name" value="LINALOOL DEHYDRATASE_ISOMERASE DOMAIN-CONTAINING PROTEIN"/>
    <property type="match status" value="1"/>
</dbReference>
<feature type="binding site" evidence="3">
    <location>
        <position position="85"/>
    </location>
    <ligand>
        <name>Cu cation</name>
        <dbReference type="ChEBI" id="CHEBI:23378"/>
    </ligand>
</feature>
<keyword evidence="3" id="KW-0479">Metal-binding</keyword>
<evidence type="ECO:0000313" key="7">
    <source>
        <dbReference type="Proteomes" id="UP000464495"/>
    </source>
</evidence>
<evidence type="ECO:0000256" key="4">
    <source>
        <dbReference type="PIRSR" id="PIRSR603782-2"/>
    </source>
</evidence>
<evidence type="ECO:0000313" key="6">
    <source>
        <dbReference type="EMBL" id="QHQ35986.1"/>
    </source>
</evidence>
<organism evidence="6 7">
    <name type="scientific">Algicella marina</name>
    <dbReference type="NCBI Taxonomy" id="2683284"/>
    <lineage>
        <taxon>Bacteria</taxon>
        <taxon>Pseudomonadati</taxon>
        <taxon>Pseudomonadota</taxon>
        <taxon>Alphaproteobacteria</taxon>
        <taxon>Rhodobacterales</taxon>
        <taxon>Paracoccaceae</taxon>
        <taxon>Algicella</taxon>
    </lineage>
</organism>
<comment type="similarity">
    <text evidence="1">Belongs to the SCO1/2 family.</text>
</comment>
<evidence type="ECO:0000256" key="1">
    <source>
        <dbReference type="ARBA" id="ARBA00010996"/>
    </source>
</evidence>
<feature type="chain" id="PRO_5026703722" evidence="5">
    <location>
        <begin position="22"/>
        <end position="208"/>
    </location>
</feature>
<dbReference type="Proteomes" id="UP000464495">
    <property type="component" value="Chromosome"/>
</dbReference>
<evidence type="ECO:0000256" key="3">
    <source>
        <dbReference type="PIRSR" id="PIRSR603782-1"/>
    </source>
</evidence>
<proteinExistence type="inferred from homology"/>
<name>A0A6P1T3E7_9RHOB</name>
<feature type="signal peptide" evidence="5">
    <location>
        <begin position="1"/>
        <end position="21"/>
    </location>
</feature>
<evidence type="ECO:0000256" key="2">
    <source>
        <dbReference type="ARBA" id="ARBA00023008"/>
    </source>
</evidence>